<dbReference type="InterPro" id="IPR007485">
    <property type="entry name" value="LPS_assembly_LptE"/>
</dbReference>
<dbReference type="Proteomes" id="UP000540989">
    <property type="component" value="Unassembled WGS sequence"/>
</dbReference>
<dbReference type="RefSeq" id="WP_184221042.1">
    <property type="nucleotide sequence ID" value="NZ_JACHIP010000006.1"/>
</dbReference>
<dbReference type="EMBL" id="JACHIP010000006">
    <property type="protein sequence ID" value="MBB5059471.1"/>
    <property type="molecule type" value="Genomic_DNA"/>
</dbReference>
<comment type="caution">
    <text evidence="2">The sequence shown here is derived from an EMBL/GenBank/DDBJ whole genome shotgun (WGS) entry which is preliminary data.</text>
</comment>
<feature type="chain" id="PRO_5031423778" evidence="1">
    <location>
        <begin position="25"/>
        <end position="173"/>
    </location>
</feature>
<organism evidence="2 3">
    <name type="scientific">Granulicella aggregans</name>
    <dbReference type="NCBI Taxonomy" id="474949"/>
    <lineage>
        <taxon>Bacteria</taxon>
        <taxon>Pseudomonadati</taxon>
        <taxon>Acidobacteriota</taxon>
        <taxon>Terriglobia</taxon>
        <taxon>Terriglobales</taxon>
        <taxon>Acidobacteriaceae</taxon>
        <taxon>Granulicella</taxon>
    </lineage>
</organism>
<protein>
    <submittedName>
        <fullName evidence="2">Outer membrane lipopolysaccharide assembly protein LptE/RlpB</fullName>
    </submittedName>
</protein>
<reference evidence="2 3" key="1">
    <citation type="submission" date="2020-08" db="EMBL/GenBank/DDBJ databases">
        <title>Genomic Encyclopedia of Type Strains, Phase IV (KMG-V): Genome sequencing to study the core and pangenomes of soil and plant-associated prokaryotes.</title>
        <authorList>
            <person name="Whitman W."/>
        </authorList>
    </citation>
    <scope>NUCLEOTIDE SEQUENCE [LARGE SCALE GENOMIC DNA]</scope>
    <source>
        <strain evidence="2 3">M8UP14</strain>
    </source>
</reference>
<dbReference type="Gene3D" id="3.30.160.150">
    <property type="entry name" value="Lipoprotein like domain"/>
    <property type="match status" value="1"/>
</dbReference>
<evidence type="ECO:0000256" key="1">
    <source>
        <dbReference type="SAM" id="SignalP"/>
    </source>
</evidence>
<dbReference type="GO" id="GO:0043165">
    <property type="term" value="P:Gram-negative-bacterium-type cell outer membrane assembly"/>
    <property type="evidence" value="ECO:0007669"/>
    <property type="project" value="InterPro"/>
</dbReference>
<sequence>MKRPFAQILFASSLLLSGCGYHTAGSATHLPAGTRTIDVPIFATRVQNFSTEVDFTKAVIRELDTRTKYKVLTGTDADADAHLSGTILTQSIAPLTYDSSSGQTASYLVTITAKVVLTARDGRILYQNDALPFREQYQSTQDLNGFIQEDGPAVRRLSQDFARTIVSNMLESF</sequence>
<keyword evidence="1" id="KW-0732">Signal</keyword>
<name>A0A7W7ZHP7_9BACT</name>
<gene>
    <name evidence="2" type="ORF">HDF16_004197</name>
</gene>
<dbReference type="AlphaFoldDB" id="A0A7W7ZHP7"/>
<proteinExistence type="predicted"/>
<keyword evidence="3" id="KW-1185">Reference proteome</keyword>
<dbReference type="PROSITE" id="PS51257">
    <property type="entry name" value="PROKAR_LIPOPROTEIN"/>
    <property type="match status" value="1"/>
</dbReference>
<dbReference type="Pfam" id="PF04390">
    <property type="entry name" value="LptE"/>
    <property type="match status" value="1"/>
</dbReference>
<feature type="signal peptide" evidence="1">
    <location>
        <begin position="1"/>
        <end position="24"/>
    </location>
</feature>
<dbReference type="GO" id="GO:0019867">
    <property type="term" value="C:outer membrane"/>
    <property type="evidence" value="ECO:0007669"/>
    <property type="project" value="InterPro"/>
</dbReference>
<evidence type="ECO:0000313" key="2">
    <source>
        <dbReference type="EMBL" id="MBB5059471.1"/>
    </source>
</evidence>
<accession>A0A7W7ZHP7</accession>
<evidence type="ECO:0000313" key="3">
    <source>
        <dbReference type="Proteomes" id="UP000540989"/>
    </source>
</evidence>